<comment type="caution">
    <text evidence="1">The sequence shown here is derived from an EMBL/GenBank/DDBJ whole genome shotgun (WGS) entry which is preliminary data.</text>
</comment>
<dbReference type="SUPFAM" id="SSF82185">
    <property type="entry name" value="Histone H3 K4-specific methyltransferase SET7/9 N-terminal domain"/>
    <property type="match status" value="1"/>
</dbReference>
<evidence type="ECO:0008006" key="3">
    <source>
        <dbReference type="Google" id="ProtNLM"/>
    </source>
</evidence>
<evidence type="ECO:0000313" key="1">
    <source>
        <dbReference type="EMBL" id="GEN76263.1"/>
    </source>
</evidence>
<dbReference type="PROSITE" id="PS51257">
    <property type="entry name" value="PROKAR_LIPOPROTEIN"/>
    <property type="match status" value="1"/>
</dbReference>
<accession>A0A511YM36</accession>
<dbReference type="Proteomes" id="UP000321863">
    <property type="component" value="Unassembled WGS sequence"/>
</dbReference>
<name>A0A511YM36_9FLAO</name>
<evidence type="ECO:0000313" key="2">
    <source>
        <dbReference type="Proteomes" id="UP000321863"/>
    </source>
</evidence>
<protein>
    <recommendedName>
        <fullName evidence="3">Lipoprotein</fullName>
    </recommendedName>
</protein>
<dbReference type="AlphaFoldDB" id="A0A511YM36"/>
<keyword evidence="2" id="KW-1185">Reference proteome</keyword>
<reference evidence="1 2" key="1">
    <citation type="submission" date="2019-07" db="EMBL/GenBank/DDBJ databases">
        <title>Whole genome shotgun sequence of Chryseobacterium hagamense NBRC 105253.</title>
        <authorList>
            <person name="Hosoyama A."/>
            <person name="Uohara A."/>
            <person name="Ohji S."/>
            <person name="Ichikawa N."/>
        </authorList>
    </citation>
    <scope>NUCLEOTIDE SEQUENCE [LARGE SCALE GENOMIC DNA]</scope>
    <source>
        <strain evidence="1 2">NBRC 105253</strain>
    </source>
</reference>
<organism evidence="1 2">
    <name type="scientific">Chryseobacterium hagamense</name>
    <dbReference type="NCBI Taxonomy" id="395935"/>
    <lineage>
        <taxon>Bacteria</taxon>
        <taxon>Pseudomonadati</taxon>
        <taxon>Bacteroidota</taxon>
        <taxon>Flavobacteriia</taxon>
        <taxon>Flavobacteriales</taxon>
        <taxon>Weeksellaceae</taxon>
        <taxon>Chryseobacterium group</taxon>
        <taxon>Chryseobacterium</taxon>
    </lineage>
</organism>
<proteinExistence type="predicted"/>
<sequence length="145" mass="17278">MNKLYIAGLIMMSLMSCMTKINQYVQDDHKVNRRHGAWIEEYSADEGILIASGRYRNGEKVKTWKTSLNGRKYQKEVIRKEVTKNTRYFPNGKIMEKGRSRMEVSDRERHWFYFGPWKYFGENGKLLYIKTYRQGQKTDSISMVL</sequence>
<dbReference type="EMBL" id="BJYJ01000009">
    <property type="protein sequence ID" value="GEN76263.1"/>
    <property type="molecule type" value="Genomic_DNA"/>
</dbReference>
<gene>
    <name evidence="1" type="ORF">CHA01nite_20030</name>
</gene>
<dbReference type="Gene3D" id="3.90.930.1">
    <property type="match status" value="1"/>
</dbReference>